<dbReference type="Proteomes" id="UP001303236">
    <property type="component" value="Chromosome"/>
</dbReference>
<evidence type="ECO:0000313" key="7">
    <source>
        <dbReference type="Proteomes" id="UP001303236"/>
    </source>
</evidence>
<evidence type="ECO:0000256" key="1">
    <source>
        <dbReference type="ARBA" id="ARBA00004141"/>
    </source>
</evidence>
<organism evidence="6 7">
    <name type="scientific">Streptomyces durocortorensis</name>
    <dbReference type="NCBI Taxonomy" id="2811104"/>
    <lineage>
        <taxon>Bacteria</taxon>
        <taxon>Bacillati</taxon>
        <taxon>Actinomycetota</taxon>
        <taxon>Actinomycetes</taxon>
        <taxon>Kitasatosporales</taxon>
        <taxon>Streptomycetaceae</taxon>
        <taxon>Streptomyces</taxon>
    </lineage>
</organism>
<sequence length="118" mass="12145">MHIAFITVTILGVLFNGAAAVTYLIGHEYPKTQADMKGIPRKYVPVLGLLLAAGALGLLAGLAVPLLGTLAAVGLILYFIGAIIAHLRVGSRDIVGGISFLITAAAVLVLGILDRGAW</sequence>
<keyword evidence="3 5" id="KW-1133">Transmembrane helix</keyword>
<evidence type="ECO:0000256" key="2">
    <source>
        <dbReference type="ARBA" id="ARBA00022692"/>
    </source>
</evidence>
<evidence type="ECO:0000256" key="3">
    <source>
        <dbReference type="ARBA" id="ARBA00022989"/>
    </source>
</evidence>
<dbReference type="InterPro" id="IPR032808">
    <property type="entry name" value="DoxX"/>
</dbReference>
<evidence type="ECO:0000313" key="6">
    <source>
        <dbReference type="EMBL" id="WNF29355.1"/>
    </source>
</evidence>
<feature type="transmembrane region" description="Helical" evidence="5">
    <location>
        <begin position="44"/>
        <end position="63"/>
    </location>
</feature>
<comment type="subcellular location">
    <subcellularLocation>
        <location evidence="1">Membrane</location>
        <topology evidence="1">Multi-pass membrane protein</topology>
    </subcellularLocation>
</comment>
<proteinExistence type="predicted"/>
<gene>
    <name evidence="6" type="ORF">RI138_22405</name>
</gene>
<feature type="transmembrane region" description="Helical" evidence="5">
    <location>
        <begin position="94"/>
        <end position="113"/>
    </location>
</feature>
<dbReference type="EMBL" id="CP134500">
    <property type="protein sequence ID" value="WNF29355.1"/>
    <property type="molecule type" value="Genomic_DNA"/>
</dbReference>
<name>A0ABY9W0L9_9ACTN</name>
<accession>A0ABY9W0L9</accession>
<evidence type="ECO:0000256" key="4">
    <source>
        <dbReference type="ARBA" id="ARBA00023136"/>
    </source>
</evidence>
<evidence type="ECO:0000256" key="5">
    <source>
        <dbReference type="SAM" id="Phobius"/>
    </source>
</evidence>
<keyword evidence="7" id="KW-1185">Reference proteome</keyword>
<protein>
    <submittedName>
        <fullName evidence="6">DoxX family protein</fullName>
    </submittedName>
</protein>
<reference evidence="6 7" key="1">
    <citation type="submission" date="2023-09" db="EMBL/GenBank/DDBJ databases">
        <title>Genome completion map analysis of the actinomycetes C11-1.</title>
        <authorList>
            <person name="Qin P."/>
            <person name="Guan P."/>
        </authorList>
    </citation>
    <scope>NUCLEOTIDE SEQUENCE [LARGE SCALE GENOMIC DNA]</scope>
    <source>
        <strain evidence="6 7">C11-1</strain>
    </source>
</reference>
<dbReference type="Pfam" id="PF13564">
    <property type="entry name" value="DoxX_2"/>
    <property type="match status" value="1"/>
</dbReference>
<feature type="transmembrane region" description="Helical" evidence="5">
    <location>
        <begin position="70"/>
        <end position="88"/>
    </location>
</feature>
<keyword evidence="4 5" id="KW-0472">Membrane</keyword>
<keyword evidence="2 5" id="KW-0812">Transmembrane</keyword>